<comment type="subcellular location">
    <subcellularLocation>
        <location evidence="1">Cell membrane</location>
        <topology evidence="1">Multi-pass membrane protein</topology>
    </subcellularLocation>
</comment>
<reference evidence="9 10" key="1">
    <citation type="submission" date="2020-08" db="EMBL/GenBank/DDBJ databases">
        <title>Genome sequence of Weissella diestrammenae KACC 16890T.</title>
        <authorList>
            <person name="Hyun D.-W."/>
            <person name="Bae J.-W."/>
        </authorList>
    </citation>
    <scope>NUCLEOTIDE SEQUENCE [LARGE SCALE GENOMIC DNA]</scope>
    <source>
        <strain evidence="9 10">KACC 16890</strain>
    </source>
</reference>
<evidence type="ECO:0000256" key="4">
    <source>
        <dbReference type="ARBA" id="ARBA00022692"/>
    </source>
</evidence>
<evidence type="ECO:0000256" key="5">
    <source>
        <dbReference type="ARBA" id="ARBA00022989"/>
    </source>
</evidence>
<keyword evidence="6 8" id="KW-0472">Membrane</keyword>
<evidence type="ECO:0000256" key="8">
    <source>
        <dbReference type="SAM" id="Phobius"/>
    </source>
</evidence>
<dbReference type="AlphaFoldDB" id="A0A7G9T5W5"/>
<dbReference type="PANTHER" id="PTHR30354">
    <property type="entry name" value="GNT FAMILY GLUCONATE TRANSPORTER"/>
    <property type="match status" value="1"/>
</dbReference>
<organism evidence="9 10">
    <name type="scientific">Weissella diestrammenae</name>
    <dbReference type="NCBI Taxonomy" id="1162633"/>
    <lineage>
        <taxon>Bacteria</taxon>
        <taxon>Bacillati</taxon>
        <taxon>Bacillota</taxon>
        <taxon>Bacilli</taxon>
        <taxon>Lactobacillales</taxon>
        <taxon>Lactobacillaceae</taxon>
        <taxon>Weissella</taxon>
    </lineage>
</organism>
<sequence length="461" mass="48065">MSFLVLFLGILFLLLLIIKFKVNTFIALILTSVVVGLGLGMNFAQIPVSIQNGIGGSLGELAIVFGFGAMLGRLVADAGGAYRIAHTLINVFGKKRVQIAIMAASFIIGIALFFEVGMVLLIPIVFAIALEAGIPLLTLGIPMAAALSVTHGFLPPHPAPTAISGALGANPGQVLMYGVLIAIPAAIIAGPLFTKLAQKFAPDAFQVKTKLTAFGAQKTFKLEETPGFGLSVLTALMPVIFMGITTIFNVVMNDGQPFAIAKNAAGLMVGKNNVEAFLTMIGNPVTAMIFSLVFAMWSMGLHQGLGFKTMMVTVEESVKSIAMLLLIIGGGAAFKQILIDGGISGQISNLFADSNISPLILAWLITVLLRVALGSATVAALTAAGLVAPLMTAAGVNPALMVLVIGAGSLAASHVNDAGFWMFKEYFDLDVKQTLQIWTVLETVIAVVGLLIVLLLNAMGV</sequence>
<evidence type="ECO:0000256" key="2">
    <source>
        <dbReference type="ARBA" id="ARBA00022448"/>
    </source>
</evidence>
<keyword evidence="10" id="KW-1185">Reference proteome</keyword>
<feature type="transmembrane region" description="Helical" evidence="8">
    <location>
        <begin position="276"/>
        <end position="299"/>
    </location>
</feature>
<evidence type="ECO:0000313" key="9">
    <source>
        <dbReference type="EMBL" id="QNN75490.1"/>
    </source>
</evidence>
<keyword evidence="2" id="KW-0813">Transport</keyword>
<gene>
    <name evidence="9" type="ORF">H9L19_00870</name>
</gene>
<keyword evidence="5 8" id="KW-1133">Transmembrane helix</keyword>
<dbReference type="GO" id="GO:0015128">
    <property type="term" value="F:gluconate transmembrane transporter activity"/>
    <property type="evidence" value="ECO:0007669"/>
    <property type="project" value="InterPro"/>
</dbReference>
<keyword evidence="3" id="KW-1003">Cell membrane</keyword>
<dbReference type="GO" id="GO:0005886">
    <property type="term" value="C:plasma membrane"/>
    <property type="evidence" value="ECO:0007669"/>
    <property type="project" value="UniProtKB-SubCell"/>
</dbReference>
<dbReference type="PIRSF" id="PIRSF002746">
    <property type="entry name" value="Gluconate_transporter"/>
    <property type="match status" value="1"/>
</dbReference>
<dbReference type="InterPro" id="IPR003474">
    <property type="entry name" value="Glcn_transporter"/>
</dbReference>
<evidence type="ECO:0000256" key="6">
    <source>
        <dbReference type="ARBA" id="ARBA00023136"/>
    </source>
</evidence>
<evidence type="ECO:0000256" key="7">
    <source>
        <dbReference type="ARBA" id="ARBA00049663"/>
    </source>
</evidence>
<dbReference type="EMBL" id="CP060724">
    <property type="protein sequence ID" value="QNN75490.1"/>
    <property type="molecule type" value="Genomic_DNA"/>
</dbReference>
<accession>A0A7G9T5W5</accession>
<feature type="transmembrane region" description="Helical" evidence="8">
    <location>
        <begin position="29"/>
        <end position="46"/>
    </location>
</feature>
<dbReference type="Proteomes" id="UP000515800">
    <property type="component" value="Chromosome"/>
</dbReference>
<name>A0A7G9T5W5_9LACO</name>
<feature type="transmembrane region" description="Helical" evidence="8">
    <location>
        <begin position="174"/>
        <end position="193"/>
    </location>
</feature>
<dbReference type="RefSeq" id="WP_187529323.1">
    <property type="nucleotide sequence ID" value="NZ_CP060724.1"/>
</dbReference>
<dbReference type="NCBIfam" id="TIGR00791">
    <property type="entry name" value="gntP"/>
    <property type="match status" value="1"/>
</dbReference>
<evidence type="ECO:0000256" key="3">
    <source>
        <dbReference type="ARBA" id="ARBA00022475"/>
    </source>
</evidence>
<dbReference type="PANTHER" id="PTHR30354:SF22">
    <property type="entry name" value="HIGH-AFFINITY GLUCONATE TRANSPORTER"/>
    <property type="match status" value="1"/>
</dbReference>
<comment type="similarity">
    <text evidence="7">Belongs to the GntP permease family.</text>
</comment>
<feature type="transmembrane region" description="Helical" evidence="8">
    <location>
        <begin position="96"/>
        <end position="129"/>
    </location>
</feature>
<evidence type="ECO:0000256" key="1">
    <source>
        <dbReference type="ARBA" id="ARBA00004651"/>
    </source>
</evidence>
<evidence type="ECO:0000313" key="10">
    <source>
        <dbReference type="Proteomes" id="UP000515800"/>
    </source>
</evidence>
<feature type="transmembrane region" description="Helical" evidence="8">
    <location>
        <begin position="228"/>
        <end position="248"/>
    </location>
</feature>
<feature type="transmembrane region" description="Helical" evidence="8">
    <location>
        <begin position="435"/>
        <end position="456"/>
    </location>
</feature>
<protein>
    <submittedName>
        <fullName evidence="9">Gluconate permease</fullName>
    </submittedName>
</protein>
<feature type="transmembrane region" description="Helical" evidence="8">
    <location>
        <begin position="395"/>
        <end position="415"/>
    </location>
</feature>
<feature type="transmembrane region" description="Helical" evidence="8">
    <location>
        <begin position="58"/>
        <end position="76"/>
    </location>
</feature>
<feature type="transmembrane region" description="Helical" evidence="8">
    <location>
        <begin position="320"/>
        <end position="339"/>
    </location>
</feature>
<proteinExistence type="inferred from homology"/>
<feature type="transmembrane region" description="Helical" evidence="8">
    <location>
        <begin position="359"/>
        <end position="388"/>
    </location>
</feature>
<dbReference type="Pfam" id="PF02447">
    <property type="entry name" value="GntP_permease"/>
    <property type="match status" value="1"/>
</dbReference>
<keyword evidence="4 8" id="KW-0812">Transmembrane</keyword>
<feature type="transmembrane region" description="Helical" evidence="8">
    <location>
        <begin position="136"/>
        <end position="154"/>
    </location>
</feature>
<dbReference type="KEGG" id="wdi:H9L19_00870"/>